<evidence type="ECO:0000313" key="12">
    <source>
        <dbReference type="Proteomes" id="UP001141552"/>
    </source>
</evidence>
<feature type="compositionally biased region" description="Basic and acidic residues" evidence="9">
    <location>
        <begin position="20"/>
        <end position="41"/>
    </location>
</feature>
<evidence type="ECO:0000256" key="1">
    <source>
        <dbReference type="ARBA" id="ARBA00004128"/>
    </source>
</evidence>
<dbReference type="Pfam" id="PF01988">
    <property type="entry name" value="VIT1"/>
    <property type="match status" value="2"/>
</dbReference>
<evidence type="ECO:0008006" key="13">
    <source>
        <dbReference type="Google" id="ProtNLM"/>
    </source>
</evidence>
<feature type="non-terminal residue" evidence="11">
    <location>
        <position position="395"/>
    </location>
</feature>
<dbReference type="GO" id="GO:0005384">
    <property type="term" value="F:manganese ion transmembrane transporter activity"/>
    <property type="evidence" value="ECO:0007669"/>
    <property type="project" value="InterPro"/>
</dbReference>
<dbReference type="AlphaFoldDB" id="A0A9Q0G5E4"/>
<evidence type="ECO:0000313" key="11">
    <source>
        <dbReference type="EMBL" id="KAJ4842196.1"/>
    </source>
</evidence>
<dbReference type="OrthoDB" id="73465at2759"/>
<gene>
    <name evidence="11" type="ORF">Tsubulata_032618</name>
</gene>
<evidence type="ECO:0000256" key="5">
    <source>
        <dbReference type="ARBA" id="ARBA00022692"/>
    </source>
</evidence>
<keyword evidence="3" id="KW-0813">Transport</keyword>
<feature type="compositionally biased region" description="Basic and acidic residues" evidence="9">
    <location>
        <begin position="152"/>
        <end position="173"/>
    </location>
</feature>
<evidence type="ECO:0000256" key="2">
    <source>
        <dbReference type="ARBA" id="ARBA00007049"/>
    </source>
</evidence>
<dbReference type="Proteomes" id="UP001141552">
    <property type="component" value="Unassembled WGS sequence"/>
</dbReference>
<comment type="similarity">
    <text evidence="2">Belongs to the CCC1 family.</text>
</comment>
<evidence type="ECO:0000256" key="4">
    <source>
        <dbReference type="ARBA" id="ARBA00022554"/>
    </source>
</evidence>
<evidence type="ECO:0000256" key="10">
    <source>
        <dbReference type="SAM" id="Phobius"/>
    </source>
</evidence>
<evidence type="ECO:0000256" key="7">
    <source>
        <dbReference type="ARBA" id="ARBA00023136"/>
    </source>
</evidence>
<keyword evidence="7 10" id="KW-0472">Membrane</keyword>
<organism evidence="11 12">
    <name type="scientific">Turnera subulata</name>
    <dbReference type="NCBI Taxonomy" id="218843"/>
    <lineage>
        <taxon>Eukaryota</taxon>
        <taxon>Viridiplantae</taxon>
        <taxon>Streptophyta</taxon>
        <taxon>Embryophyta</taxon>
        <taxon>Tracheophyta</taxon>
        <taxon>Spermatophyta</taxon>
        <taxon>Magnoliopsida</taxon>
        <taxon>eudicotyledons</taxon>
        <taxon>Gunneridae</taxon>
        <taxon>Pentapetalae</taxon>
        <taxon>rosids</taxon>
        <taxon>fabids</taxon>
        <taxon>Malpighiales</taxon>
        <taxon>Passifloraceae</taxon>
        <taxon>Turnera</taxon>
    </lineage>
</organism>
<feature type="transmembrane region" description="Helical" evidence="10">
    <location>
        <begin position="368"/>
        <end position="393"/>
    </location>
</feature>
<feature type="transmembrane region" description="Helical" evidence="10">
    <location>
        <begin position="339"/>
        <end position="359"/>
    </location>
</feature>
<sequence length="395" mass="43045">MQGVAVKAVPITGGEYAWLPREEDGGSRRSEDVEEGRPKEPWKGEYGKSIMYGGLDAIITCFSLISSISASKHSSVLGFANLVADGISMGLGDFVSSRTEKDAASKERTVTKWDVTNHSRSQQQELIQKYHQLGMNIDDATTITGGEYAWLPREEDGGSRRSEDVEEGRPKEPWKGEYGKSIMYGGLDAIITCFSLISSISASKHSSVLGFANLVADGISMGLGDFVSSRTEKDAASKERTVTKWDVTNHSRSQQQELIQKYHQLGMNIDDATTVVEIFAKYRDILIDEKMMVEKGMSLPDGDEKPWKNALFTFGAFLMFGSIPLLSFLVLIPFTDSDLVKFIGACAMAILAMAALGIARAKIAGQNYVLSVAITVCNGVVAAAAAYGITWMLRN</sequence>
<dbReference type="InterPro" id="IPR008217">
    <property type="entry name" value="Ccc1_fam"/>
</dbReference>
<protein>
    <recommendedName>
        <fullName evidence="13">Vacuolar iron transporter 1</fullName>
    </recommendedName>
</protein>
<comment type="subcellular location">
    <subcellularLocation>
        <location evidence="1">Vacuole membrane</location>
        <topology evidence="1">Multi-pass membrane protein</topology>
    </subcellularLocation>
</comment>
<keyword evidence="3" id="KW-0410">Iron transport</keyword>
<feature type="transmembrane region" description="Helical" evidence="10">
    <location>
        <begin position="310"/>
        <end position="333"/>
    </location>
</feature>
<keyword evidence="12" id="KW-1185">Reference proteome</keyword>
<comment type="caution">
    <text evidence="11">The sequence shown here is derived from an EMBL/GenBank/DDBJ whole genome shotgun (WGS) entry which is preliminary data.</text>
</comment>
<evidence type="ECO:0000256" key="8">
    <source>
        <dbReference type="ARBA" id="ARBA00044464"/>
    </source>
</evidence>
<feature type="region of interest" description="Disordered" evidence="9">
    <location>
        <begin position="19"/>
        <end position="41"/>
    </location>
</feature>
<reference evidence="11" key="1">
    <citation type="submission" date="2022-02" db="EMBL/GenBank/DDBJ databases">
        <authorList>
            <person name="Henning P.M."/>
            <person name="McCubbin A.G."/>
            <person name="Shore J.S."/>
        </authorList>
    </citation>
    <scope>NUCLEOTIDE SEQUENCE</scope>
    <source>
        <strain evidence="11">F60SS</strain>
        <tissue evidence="11">Leaves</tissue>
    </source>
</reference>
<dbReference type="EMBL" id="JAKUCV010002552">
    <property type="protein sequence ID" value="KAJ4842196.1"/>
    <property type="molecule type" value="Genomic_DNA"/>
</dbReference>
<dbReference type="PANTHER" id="PTHR31851">
    <property type="entry name" value="FE(2+)/MN(2+) TRANSPORTER PCL1"/>
    <property type="match status" value="1"/>
</dbReference>
<evidence type="ECO:0000256" key="6">
    <source>
        <dbReference type="ARBA" id="ARBA00022989"/>
    </source>
</evidence>
<comment type="catalytic activity">
    <reaction evidence="8">
        <text>Fe(2+)(in) = Fe(2+)(out)</text>
        <dbReference type="Rhea" id="RHEA:28486"/>
        <dbReference type="ChEBI" id="CHEBI:29033"/>
    </reaction>
    <physiologicalReaction direction="left-to-right" evidence="8">
        <dbReference type="Rhea" id="RHEA:28487"/>
    </physiologicalReaction>
</comment>
<dbReference type="GO" id="GO:0030026">
    <property type="term" value="P:intracellular manganese ion homeostasis"/>
    <property type="evidence" value="ECO:0007669"/>
    <property type="project" value="InterPro"/>
</dbReference>
<evidence type="ECO:0000256" key="3">
    <source>
        <dbReference type="ARBA" id="ARBA00022496"/>
    </source>
</evidence>
<feature type="region of interest" description="Disordered" evidence="9">
    <location>
        <begin position="151"/>
        <end position="173"/>
    </location>
</feature>
<evidence type="ECO:0000256" key="9">
    <source>
        <dbReference type="SAM" id="MobiDB-lite"/>
    </source>
</evidence>
<accession>A0A9Q0G5E4</accession>
<keyword evidence="3" id="KW-0408">Iron</keyword>
<dbReference type="GO" id="GO:0005774">
    <property type="term" value="C:vacuolar membrane"/>
    <property type="evidence" value="ECO:0007669"/>
    <property type="project" value="UniProtKB-SubCell"/>
</dbReference>
<keyword evidence="4" id="KW-0926">Vacuole</keyword>
<keyword evidence="6 10" id="KW-1133">Transmembrane helix</keyword>
<reference evidence="11" key="2">
    <citation type="journal article" date="2023" name="Plants (Basel)">
        <title>Annotation of the Turnera subulata (Passifloraceae) Draft Genome Reveals the S-Locus Evolved after the Divergence of Turneroideae from Passifloroideae in a Stepwise Manner.</title>
        <authorList>
            <person name="Henning P.M."/>
            <person name="Roalson E.H."/>
            <person name="Mir W."/>
            <person name="McCubbin A.G."/>
            <person name="Shore J.S."/>
        </authorList>
    </citation>
    <scope>NUCLEOTIDE SEQUENCE</scope>
    <source>
        <strain evidence="11">F60SS</strain>
    </source>
</reference>
<name>A0A9Q0G5E4_9ROSI</name>
<keyword evidence="3" id="KW-0406">Ion transport</keyword>
<dbReference type="CDD" id="cd01059">
    <property type="entry name" value="CCC1_like"/>
    <property type="match status" value="1"/>
</dbReference>
<proteinExistence type="inferred from homology"/>
<dbReference type="GO" id="GO:0006826">
    <property type="term" value="P:iron ion transport"/>
    <property type="evidence" value="ECO:0007669"/>
    <property type="project" value="UniProtKB-KW"/>
</dbReference>
<keyword evidence="5 10" id="KW-0812">Transmembrane</keyword>